<sequence length="346" mass="38156">MRYQKLGNTGLFVSELCLGTMTFGGEGGMWGKIGQLDQAQADKLVGSALDAGINFIDTANVYSEGRSEQITGQALKNLKVPRENVVVATKVFGETGTAGVNSRGSSRYHIIGSVKESLKRMQLDHIDLYQLHGFDPATPMEEMLYALDNLVQHGHVRYIGVSNWAAWQIAKALGISERLGLARFASLQAYYTIAGRDLERELAPMLQSENVGLMVWSPLAGGLLSGKYSRDGKGEEGSRRLAFDFPPVNKDRAFDCIDVMRVIAEAKGVSVAQIALAWLLHQPVVSSVIIGAKRPDQLEDNIAATHIRLTEEELRQLDAVSALPREYPGWMLERQGEYRRNQLAHK</sequence>
<dbReference type="InterPro" id="IPR050523">
    <property type="entry name" value="AKR_Detox_Biosynth"/>
</dbReference>
<dbReference type="PANTHER" id="PTHR43364">
    <property type="entry name" value="NADH-SPECIFIC METHYLGLYOXAL REDUCTASE-RELATED"/>
    <property type="match status" value="1"/>
</dbReference>
<keyword evidence="4" id="KW-1185">Reference proteome</keyword>
<name>A0ABM7VYA8_9ENTR</name>
<feature type="domain" description="NADP-dependent oxidoreductase" evidence="2">
    <location>
        <begin position="15"/>
        <end position="321"/>
    </location>
</feature>
<keyword evidence="1" id="KW-0560">Oxidoreductase</keyword>
<protein>
    <submittedName>
        <fullName evidence="3">Aldo/keto reductase</fullName>
    </submittedName>
</protein>
<evidence type="ECO:0000256" key="1">
    <source>
        <dbReference type="ARBA" id="ARBA00023002"/>
    </source>
</evidence>
<dbReference type="InterPro" id="IPR023210">
    <property type="entry name" value="NADP_OxRdtase_dom"/>
</dbReference>
<dbReference type="SUPFAM" id="SSF51430">
    <property type="entry name" value="NAD(P)-linked oxidoreductase"/>
    <property type="match status" value="1"/>
</dbReference>
<organism evidence="3 4">
    <name type="scientific">Phytobacter diazotrophicus</name>
    <dbReference type="NCBI Taxonomy" id="395631"/>
    <lineage>
        <taxon>Bacteria</taxon>
        <taxon>Pseudomonadati</taxon>
        <taxon>Pseudomonadota</taxon>
        <taxon>Gammaproteobacteria</taxon>
        <taxon>Enterobacterales</taxon>
        <taxon>Enterobacteriaceae</taxon>
        <taxon>Phytobacter</taxon>
    </lineage>
</organism>
<dbReference type="EMBL" id="AP025334">
    <property type="protein sequence ID" value="BDD52264.1"/>
    <property type="molecule type" value="Genomic_DNA"/>
</dbReference>
<evidence type="ECO:0000259" key="2">
    <source>
        <dbReference type="Pfam" id="PF00248"/>
    </source>
</evidence>
<dbReference type="Proteomes" id="UP001320460">
    <property type="component" value="Chromosome"/>
</dbReference>
<proteinExistence type="predicted"/>
<dbReference type="InterPro" id="IPR036812">
    <property type="entry name" value="NAD(P)_OxRdtase_dom_sf"/>
</dbReference>
<dbReference type="Pfam" id="PF00248">
    <property type="entry name" value="Aldo_ket_red"/>
    <property type="match status" value="1"/>
</dbReference>
<dbReference type="CDD" id="cd19091">
    <property type="entry name" value="AKR_PsAKR"/>
    <property type="match status" value="1"/>
</dbReference>
<dbReference type="Gene3D" id="3.20.20.100">
    <property type="entry name" value="NADP-dependent oxidoreductase domain"/>
    <property type="match status" value="1"/>
</dbReference>
<dbReference type="PANTHER" id="PTHR43364:SF4">
    <property type="entry name" value="NAD(P)-LINKED OXIDOREDUCTASE SUPERFAMILY PROTEIN"/>
    <property type="match status" value="1"/>
</dbReference>
<reference evidence="3 4" key="1">
    <citation type="submission" date="2021-12" db="EMBL/GenBank/DDBJ databases">
        <title>Complete genome sequence of Phytobacter diazotrophicus TA9734.</title>
        <authorList>
            <person name="Kubota H."/>
            <person name="Nakayama Y."/>
            <person name="Ariyoshi T."/>
        </authorList>
    </citation>
    <scope>NUCLEOTIDE SEQUENCE [LARGE SCALE GENOMIC DNA]</scope>
    <source>
        <strain evidence="3 4">TA9734</strain>
    </source>
</reference>
<evidence type="ECO:0000313" key="3">
    <source>
        <dbReference type="EMBL" id="BDD52264.1"/>
    </source>
</evidence>
<dbReference type="RefSeq" id="WP_039077193.1">
    <property type="nucleotide sequence ID" value="NZ_AP025334.1"/>
</dbReference>
<gene>
    <name evidence="3" type="ORF">PDTA9734_37510</name>
</gene>
<evidence type="ECO:0000313" key="4">
    <source>
        <dbReference type="Proteomes" id="UP001320460"/>
    </source>
</evidence>
<accession>A0ABM7VYA8</accession>